<dbReference type="EMBL" id="AEPS01000005">
    <property type="protein sequence ID" value="EFU67623.1"/>
    <property type="molecule type" value="Genomic_DNA"/>
</dbReference>
<dbReference type="InterPro" id="IPR039426">
    <property type="entry name" value="TonB-dep_rcpt-like"/>
</dbReference>
<reference evidence="5 6" key="1">
    <citation type="submission" date="2010-12" db="EMBL/GenBank/DDBJ databases">
        <authorList>
            <person name="Muzny D."/>
            <person name="Qin X."/>
            <person name="Deng J."/>
            <person name="Jiang H."/>
            <person name="Liu Y."/>
            <person name="Qu J."/>
            <person name="Song X.-Z."/>
            <person name="Zhang L."/>
            <person name="Thornton R."/>
            <person name="Coyle M."/>
            <person name="Francisco L."/>
            <person name="Jackson L."/>
            <person name="Javaid M."/>
            <person name="Korchina V."/>
            <person name="Kovar C."/>
            <person name="Mata R."/>
            <person name="Mathew T."/>
            <person name="Ngo R."/>
            <person name="Nguyen L."/>
            <person name="Nguyen N."/>
            <person name="Okwuonu G."/>
            <person name="Ongeri F."/>
            <person name="Pham C."/>
            <person name="Simmons D."/>
            <person name="Wilczek-Boney K."/>
            <person name="Hale W."/>
            <person name="Jakkamsetti A."/>
            <person name="Pham P."/>
            <person name="Ruth R."/>
            <person name="San Lucas F."/>
            <person name="Warren J."/>
            <person name="Zhang J."/>
            <person name="Zhao Z."/>
            <person name="Zhou C."/>
            <person name="Zhu D."/>
            <person name="Lee S."/>
            <person name="Bess C."/>
            <person name="Blankenburg K."/>
            <person name="Forbes L."/>
            <person name="Fu Q."/>
            <person name="Gubbala S."/>
            <person name="Hirani K."/>
            <person name="Jayaseelan J.C."/>
            <person name="Lara F."/>
            <person name="Munidasa M."/>
            <person name="Palculict T."/>
            <person name="Patil S."/>
            <person name="Pu L.-L."/>
            <person name="Saada N."/>
            <person name="Tang L."/>
            <person name="Weissenberger G."/>
            <person name="Zhu Y."/>
            <person name="Hemphill L."/>
            <person name="Shang Y."/>
            <person name="Youmans B."/>
            <person name="Ayvaz T."/>
            <person name="Ross M."/>
            <person name="Santibanez J."/>
            <person name="Aqrawi P."/>
            <person name="Gross S."/>
            <person name="Joshi V."/>
            <person name="Fowler G."/>
            <person name="Nazareth L."/>
            <person name="Reid J."/>
            <person name="Worley K."/>
            <person name="Petrosino J."/>
            <person name="Highlander S."/>
            <person name="Gibbs R."/>
        </authorList>
    </citation>
    <scope>NUCLEOTIDE SEQUENCE [LARGE SCALE GENOMIC DNA]</scope>
    <source>
        <strain evidence="5 6">ATCC 33393</strain>
    </source>
</reference>
<keyword evidence="2" id="KW-1134">Transmembrane beta strand</keyword>
<evidence type="ECO:0000256" key="1">
    <source>
        <dbReference type="ARBA" id="ARBA00022729"/>
    </source>
</evidence>
<evidence type="ECO:0000313" key="5">
    <source>
        <dbReference type="EMBL" id="EFU67623.1"/>
    </source>
</evidence>
<evidence type="ECO:0000256" key="3">
    <source>
        <dbReference type="SAM" id="SignalP"/>
    </source>
</evidence>
<dbReference type="PROSITE" id="PS52016">
    <property type="entry name" value="TONB_DEPENDENT_REC_3"/>
    <property type="match status" value="1"/>
</dbReference>
<dbReference type="PANTHER" id="PTHR30069">
    <property type="entry name" value="TONB-DEPENDENT OUTER MEMBRANE RECEPTOR"/>
    <property type="match status" value="1"/>
</dbReference>
<comment type="subcellular location">
    <subcellularLocation>
        <location evidence="2">Cell outer membrane</location>
        <topology evidence="2">Multi-pass membrane protein</topology>
    </subcellularLocation>
</comment>
<feature type="chain" id="PRO_5003205652" description="TonB-dependent receptor plug domain-containing protein" evidence="3">
    <location>
        <begin position="20"/>
        <end position="106"/>
    </location>
</feature>
<keyword evidence="6" id="KW-1185">Reference proteome</keyword>
<evidence type="ECO:0000256" key="2">
    <source>
        <dbReference type="PROSITE-ProRule" id="PRU01360"/>
    </source>
</evidence>
<comment type="similarity">
    <text evidence="2">Belongs to the TonB-dependent receptor family.</text>
</comment>
<sequence>MKKTLLCTAIAMACAAAYAEDVFTLGQIEVIADKSTDLSTARTNQADLQKNNQIRVSDVAKTTPGVFLERSGARNEHNLLVRGFDARRVPIFIDGIPVYVPYQRCH</sequence>
<protein>
    <recommendedName>
        <fullName evidence="4">TonB-dependent receptor plug domain-containing protein</fullName>
    </recommendedName>
</protein>
<dbReference type="GO" id="GO:0044718">
    <property type="term" value="P:siderophore transmembrane transport"/>
    <property type="evidence" value="ECO:0007669"/>
    <property type="project" value="TreeGrafter"/>
</dbReference>
<dbReference type="Pfam" id="PF07715">
    <property type="entry name" value="Plug"/>
    <property type="match status" value="1"/>
</dbReference>
<dbReference type="SUPFAM" id="SSF56935">
    <property type="entry name" value="Porins"/>
    <property type="match status" value="1"/>
</dbReference>
<dbReference type="GO" id="GO:0009279">
    <property type="term" value="C:cell outer membrane"/>
    <property type="evidence" value="ECO:0007669"/>
    <property type="project" value="UniProtKB-SubCell"/>
</dbReference>
<feature type="signal peptide" evidence="3">
    <location>
        <begin position="1"/>
        <end position="19"/>
    </location>
</feature>
<accession>E6KXR0</accession>
<dbReference type="Gene3D" id="2.170.130.10">
    <property type="entry name" value="TonB-dependent receptor, plug domain"/>
    <property type="match status" value="1"/>
</dbReference>
<dbReference type="Proteomes" id="UP000032871">
    <property type="component" value="Unassembled WGS sequence"/>
</dbReference>
<evidence type="ECO:0000313" key="6">
    <source>
        <dbReference type="Proteomes" id="UP000032871"/>
    </source>
</evidence>
<keyword evidence="2" id="KW-0813">Transport</keyword>
<gene>
    <name evidence="5" type="ORF">HMPREF9064_0942</name>
</gene>
<evidence type="ECO:0000259" key="4">
    <source>
        <dbReference type="Pfam" id="PF07715"/>
    </source>
</evidence>
<keyword evidence="2" id="KW-0472">Membrane</keyword>
<dbReference type="HOGENOM" id="CLU_2217416_0_0_6"/>
<dbReference type="InterPro" id="IPR012910">
    <property type="entry name" value="Plug_dom"/>
</dbReference>
<keyword evidence="1 3" id="KW-0732">Signal</keyword>
<dbReference type="InterPro" id="IPR037066">
    <property type="entry name" value="Plug_dom_sf"/>
</dbReference>
<dbReference type="GO" id="GO:0015344">
    <property type="term" value="F:siderophore uptake transmembrane transporter activity"/>
    <property type="evidence" value="ECO:0007669"/>
    <property type="project" value="TreeGrafter"/>
</dbReference>
<comment type="caution">
    <text evidence="5">The sequence shown here is derived from an EMBL/GenBank/DDBJ whole genome shotgun (WGS) entry which is preliminary data.</text>
</comment>
<feature type="domain" description="TonB-dependent receptor plug" evidence="4">
    <location>
        <begin position="35"/>
        <end position="100"/>
    </location>
</feature>
<proteinExistence type="inferred from homology"/>
<keyword evidence="2" id="KW-0812">Transmembrane</keyword>
<name>E6KXR0_9PAST</name>
<keyword evidence="2" id="KW-0998">Cell outer membrane</keyword>
<dbReference type="PANTHER" id="PTHR30069:SF29">
    <property type="entry name" value="HEMOGLOBIN AND HEMOGLOBIN-HAPTOGLOBIN-BINDING PROTEIN 1-RELATED"/>
    <property type="match status" value="1"/>
</dbReference>
<dbReference type="AlphaFoldDB" id="E6KXR0"/>
<organism evidence="5 6">
    <name type="scientific">Aggregatibacter segnis ATCC 33393</name>
    <dbReference type="NCBI Taxonomy" id="888057"/>
    <lineage>
        <taxon>Bacteria</taxon>
        <taxon>Pseudomonadati</taxon>
        <taxon>Pseudomonadota</taxon>
        <taxon>Gammaproteobacteria</taxon>
        <taxon>Pasteurellales</taxon>
        <taxon>Pasteurellaceae</taxon>
        <taxon>Aggregatibacter</taxon>
    </lineage>
</organism>